<dbReference type="KEGG" id="mtc:MT2587"/>
<sequence length="436" mass="48101">MGGHRVILRNDQQKSIEGNDAMTSSHLIDAEQLLADQLAQASPDLLRGLLSTFIAALMGAEADALCGAGYRERSDERSNQRNGYRHRDFDTRAATIDVAIPKLRQGSYFPDWLLQRRKRAERALTSVVATCYLLGVSTRRMERLVETLGVTKLSKSQVSIMAKELDEAVEAFRTRPLDAGPYTFLAADALVLKVREAGRVVGVHTLIATGVNAEGYREILGIQVTSAEDGAGWLAFFRDLVARGLSGVALVTSDAHAGLVAAIGATLPAAAWQRCRTHYAANLMAATPKPSWPWVRTLLHSIYDQPDAESVVAQYDRVLDALTDKLPAVAEHLDTARTDLLAFTAFPKQIWRQIWSNNPQERLNREVRRRTDVVGIFPDRASIIRLVGAVLAEQHDEWIEGRRYLGLEVLTRARAALTSTEEPAKQQTTNTPALTT</sequence>
<evidence type="ECO:0000256" key="2">
    <source>
        <dbReference type="ARBA" id="ARBA00010961"/>
    </source>
</evidence>
<gene>
    <name evidence="7" type="ordered locus">MT2587</name>
</gene>
<dbReference type="PROSITE" id="PS01007">
    <property type="entry name" value="TRANSPOSASE_MUTATOR"/>
    <property type="match status" value="1"/>
</dbReference>
<reference evidence="7 8" key="1">
    <citation type="journal article" date="2002" name="J. Bacteriol.">
        <title>Whole-genome comparison of Mycobacterium tuberculosis clinical and laboratory strains.</title>
        <authorList>
            <person name="Fleischmann R.D."/>
            <person name="Alland D."/>
            <person name="Eisen J.A."/>
            <person name="Carpenter L."/>
            <person name="White O."/>
            <person name="Peterson J."/>
            <person name="DeBoy R."/>
            <person name="Dodson R."/>
            <person name="Gwinn M."/>
            <person name="Haft D."/>
            <person name="Hickey E."/>
            <person name="Kolonay J.F."/>
            <person name="Nelson W.C."/>
            <person name="Umayam L.A."/>
            <person name="Ermolaeva M."/>
            <person name="Salzberg S.L."/>
            <person name="Delcher A."/>
            <person name="Utterback T."/>
            <person name="Weidman J."/>
            <person name="Khouri H."/>
            <person name="Gill J."/>
            <person name="Mikula A."/>
            <person name="Bishai W."/>
            <person name="Jacobs Jr W.R.Jr."/>
            <person name="Venter J.C."/>
            <person name="Fraser C.M."/>
        </authorList>
    </citation>
    <scope>NUCLEOTIDE SEQUENCE [LARGE SCALE GENOMIC DNA]</scope>
    <source>
        <strain evidence="8">CDC 1551 / Oshkosh</strain>
    </source>
</reference>
<evidence type="ECO:0000256" key="3">
    <source>
        <dbReference type="ARBA" id="ARBA00022578"/>
    </source>
</evidence>
<comment type="function">
    <text evidence="1 6">Required for the transposition of the insertion element.</text>
</comment>
<dbReference type="PANTHER" id="PTHR33217:SF7">
    <property type="entry name" value="TRANSPOSASE FOR INSERTION SEQUENCE ELEMENT IS1081"/>
    <property type="match status" value="1"/>
</dbReference>
<evidence type="ECO:0000256" key="6">
    <source>
        <dbReference type="RuleBase" id="RU365089"/>
    </source>
</evidence>
<dbReference type="HOGENOM" id="CLU_036805_8_0_11"/>
<name>Q7D703_MYCTO</name>
<evidence type="ECO:0000256" key="4">
    <source>
        <dbReference type="ARBA" id="ARBA00023125"/>
    </source>
</evidence>
<dbReference type="GO" id="GO:0004803">
    <property type="term" value="F:transposase activity"/>
    <property type="evidence" value="ECO:0007669"/>
    <property type="project" value="UniProtKB-UniRule"/>
</dbReference>
<accession>Q7D703</accession>
<dbReference type="PANTHER" id="PTHR33217">
    <property type="entry name" value="TRANSPOSASE FOR INSERTION SEQUENCE ELEMENT IS1081"/>
    <property type="match status" value="1"/>
</dbReference>
<comment type="similarity">
    <text evidence="2 6">Belongs to the transposase mutator family.</text>
</comment>
<dbReference type="EMBL" id="AE000516">
    <property type="protein sequence ID" value="AAK46892.1"/>
    <property type="molecule type" value="Genomic_DNA"/>
</dbReference>
<organism evidence="7 8">
    <name type="scientific">Mycobacterium tuberculosis (strain CDC 1551 / Oshkosh)</name>
    <dbReference type="NCBI Taxonomy" id="83331"/>
    <lineage>
        <taxon>Bacteria</taxon>
        <taxon>Bacillati</taxon>
        <taxon>Actinomycetota</taxon>
        <taxon>Actinomycetes</taxon>
        <taxon>Mycobacteriales</taxon>
        <taxon>Mycobacteriaceae</taxon>
        <taxon>Mycobacterium</taxon>
        <taxon>Mycobacterium tuberculosis complex</taxon>
    </lineage>
</organism>
<proteinExistence type="inferred from homology"/>
<dbReference type="GO" id="GO:0006313">
    <property type="term" value="P:DNA transposition"/>
    <property type="evidence" value="ECO:0007669"/>
    <property type="project" value="UniProtKB-UniRule"/>
</dbReference>
<keyword evidence="8" id="KW-1185">Reference proteome</keyword>
<evidence type="ECO:0000256" key="5">
    <source>
        <dbReference type="ARBA" id="ARBA00023172"/>
    </source>
</evidence>
<dbReference type="Pfam" id="PF00872">
    <property type="entry name" value="Transposase_mut"/>
    <property type="match status" value="1"/>
</dbReference>
<evidence type="ECO:0000313" key="7">
    <source>
        <dbReference type="EMBL" id="AAK46892.1"/>
    </source>
</evidence>
<dbReference type="InterPro" id="IPR001207">
    <property type="entry name" value="Transposase_mutator"/>
</dbReference>
<dbReference type="AlphaFoldDB" id="Q7D703"/>
<dbReference type="Proteomes" id="UP000001020">
    <property type="component" value="Chromosome"/>
</dbReference>
<protein>
    <recommendedName>
        <fullName evidence="6">Mutator family transposase</fullName>
    </recommendedName>
</protein>
<keyword evidence="5 6" id="KW-0233">DNA recombination</keyword>
<evidence type="ECO:0000256" key="1">
    <source>
        <dbReference type="ARBA" id="ARBA00002190"/>
    </source>
</evidence>
<evidence type="ECO:0000313" key="8">
    <source>
        <dbReference type="Proteomes" id="UP000001020"/>
    </source>
</evidence>
<keyword evidence="6" id="KW-0814">Transposable element</keyword>
<dbReference type="NCBIfam" id="NF033543">
    <property type="entry name" value="transpos_IS256"/>
    <property type="match status" value="1"/>
</dbReference>
<keyword evidence="3 6" id="KW-0815">Transposition</keyword>
<keyword evidence="4 6" id="KW-0238">DNA-binding</keyword>
<dbReference type="GO" id="GO:0003677">
    <property type="term" value="F:DNA binding"/>
    <property type="evidence" value="ECO:0007669"/>
    <property type="project" value="UniProtKB-UniRule"/>
</dbReference>